<dbReference type="InterPro" id="IPR019010">
    <property type="entry name" value="eIF3e_N"/>
</dbReference>
<keyword evidence="4" id="KW-0396">Initiation factor</keyword>
<name>A0A7J6QJC5_PEROL</name>
<comment type="caution">
    <text evidence="4">The sequence shown here is derived from an EMBL/GenBank/DDBJ whole genome shotgun (WGS) entry which is preliminary data.</text>
</comment>
<dbReference type="PANTHER" id="PTHR13238:SF0">
    <property type="entry name" value="CILIA- AND FLAGELLA-ASSOCIATED PROTEIN 298"/>
    <property type="match status" value="1"/>
</dbReference>
<feature type="domain" description="Eukaryotic translation initiation factor 3 subunit E N-terminal" evidence="3">
    <location>
        <begin position="43"/>
        <end position="156"/>
    </location>
</feature>
<keyword evidence="4" id="KW-0648">Protein biosynthesis</keyword>
<dbReference type="Pfam" id="PF11069">
    <property type="entry name" value="CFAP298"/>
    <property type="match status" value="1"/>
</dbReference>
<evidence type="ECO:0000313" key="4">
    <source>
        <dbReference type="EMBL" id="KAF4708495.1"/>
    </source>
</evidence>
<dbReference type="AlphaFoldDB" id="A0A7J6QJC5"/>
<evidence type="ECO:0000256" key="2">
    <source>
        <dbReference type="SAM" id="Coils"/>
    </source>
</evidence>
<keyword evidence="2" id="KW-0175">Coiled coil</keyword>
<dbReference type="SMART" id="SM01186">
    <property type="entry name" value="eIF3_N"/>
    <property type="match status" value="1"/>
</dbReference>
<reference evidence="4 5" key="1">
    <citation type="submission" date="2020-04" db="EMBL/GenBank/DDBJ databases">
        <title>Perkinsus olseni comparative genomics.</title>
        <authorList>
            <person name="Bogema D.R."/>
        </authorList>
    </citation>
    <scope>NUCLEOTIDE SEQUENCE [LARGE SCALE GENOMIC DNA]</scope>
    <source>
        <strain evidence="4">ATCC PRA-205</strain>
    </source>
</reference>
<evidence type="ECO:0000259" key="3">
    <source>
        <dbReference type="SMART" id="SM01186"/>
    </source>
</evidence>
<dbReference type="GO" id="GO:0003352">
    <property type="term" value="P:regulation of cilium movement"/>
    <property type="evidence" value="ECO:0007669"/>
    <property type="project" value="InterPro"/>
</dbReference>
<protein>
    <submittedName>
        <fullName evidence="4">Eukaryotic translation initiation factor 3 subunit E</fullName>
    </submittedName>
</protein>
<evidence type="ECO:0000256" key="1">
    <source>
        <dbReference type="ARBA" id="ARBA00009619"/>
    </source>
</evidence>
<dbReference type="EMBL" id="JABANM010029137">
    <property type="protein sequence ID" value="KAF4708495.1"/>
    <property type="molecule type" value="Genomic_DNA"/>
</dbReference>
<dbReference type="InterPro" id="IPR021298">
    <property type="entry name" value="CFAP298"/>
</dbReference>
<dbReference type="Pfam" id="PF09440">
    <property type="entry name" value="eIF3_N"/>
    <property type="match status" value="1"/>
</dbReference>
<evidence type="ECO:0000313" key="5">
    <source>
        <dbReference type="Proteomes" id="UP000574390"/>
    </source>
</evidence>
<accession>A0A7J6QJC5</accession>
<dbReference type="PANTHER" id="PTHR13238">
    <property type="entry name" value="PROTEIN C21ORF59"/>
    <property type="match status" value="1"/>
</dbReference>
<sequence length="767" mass="84141">MSNTATATTATCILPLPPDFGSISLTGKAVDFHRNLLVGIREPHLMLPVIDYLEEHQLYDESSIKALRIQVVKATRMVDLLGDLTGKDMSEARAALEKELKEAEEAADSAMKLIKNQGVWEKIQANAEGSSFGALVLDYGFPDDILDRVYHLGRLNYQAGRYEDAYSALQVYRTLLTYLGPKQHHKHMLSSLWGSLACAILTGQFDASVDLIGKLFELYQYESSGPSRPVGEGAGNYAESVAVLMHWSLFALFRAPSPSLCLSPKLVMLLTRVKALQAIISTGNFHLLRYVAIVALISPQQLAQSGASKRDTPASTPVSLLAQYLEGQEEWYCDCFTKLMVAVYVKADFVAAKEAARECLKTTDYFTSGIERENQIALGVGRTLAGALMLVYRVHDLATSLSKMIGVSQDVAEISVETASRGRRSGLTSGETTETESHLILEMVVLHVKRTSPKGEFLFETTVGISVNDLKKQLVELHNKRIKCLRLADALRELAKHGPLRPEETRGLSEEVGKMSHLDVNAYGTPTAPDEHAYRTGCPPPPHAAAVLTRTADEASAAVSHNLVAHRKALDLATIQEQLDCMQGAVMIAYPAFHRLPSFDPARIELENAEAPDGQSENQDVLEPAQSSLWWAGKELESGKTLSDYIGKNEKTKIIVKLMASSQGAPVREPRVDEETHKAMLAYYYKKQEEQKALNNDDDDSYLTSEWANPKALKGMEIVENIGHLLAALKVSLRDALDAIGNALVRKGAGSNPAAVMFVIIKPSLRI</sequence>
<proteinExistence type="inferred from homology"/>
<dbReference type="GO" id="GO:0003743">
    <property type="term" value="F:translation initiation factor activity"/>
    <property type="evidence" value="ECO:0007669"/>
    <property type="project" value="UniProtKB-KW"/>
</dbReference>
<organism evidence="4 5">
    <name type="scientific">Perkinsus olseni</name>
    <name type="common">Perkinsus atlanticus</name>
    <dbReference type="NCBI Taxonomy" id="32597"/>
    <lineage>
        <taxon>Eukaryota</taxon>
        <taxon>Sar</taxon>
        <taxon>Alveolata</taxon>
        <taxon>Perkinsozoa</taxon>
        <taxon>Perkinsea</taxon>
        <taxon>Perkinsida</taxon>
        <taxon>Perkinsidae</taxon>
        <taxon>Perkinsus</taxon>
    </lineage>
</organism>
<dbReference type="Proteomes" id="UP000574390">
    <property type="component" value="Unassembled WGS sequence"/>
</dbReference>
<comment type="similarity">
    <text evidence="1">Belongs to the CFAP298 family.</text>
</comment>
<gene>
    <name evidence="4" type="primary">INT6_2</name>
    <name evidence="4" type="ORF">FOZ62_023382</name>
</gene>
<feature type="coiled-coil region" evidence="2">
    <location>
        <begin position="86"/>
        <end position="116"/>
    </location>
</feature>